<dbReference type="EMBL" id="JBFTWV010000297">
    <property type="protein sequence ID" value="KAL2782924.1"/>
    <property type="molecule type" value="Genomic_DNA"/>
</dbReference>
<evidence type="ECO:0000313" key="2">
    <source>
        <dbReference type="Proteomes" id="UP001610563"/>
    </source>
</evidence>
<name>A0ABR4FI56_9EURO</name>
<proteinExistence type="predicted"/>
<gene>
    <name evidence="1" type="ORF">BJX66DRAFT_330943</name>
</gene>
<keyword evidence="2" id="KW-1185">Reference proteome</keyword>
<comment type="caution">
    <text evidence="1">The sequence shown here is derived from an EMBL/GenBank/DDBJ whole genome shotgun (WGS) entry which is preliminary data.</text>
</comment>
<dbReference type="Proteomes" id="UP001610563">
    <property type="component" value="Unassembled WGS sequence"/>
</dbReference>
<accession>A0ABR4FI56</accession>
<reference evidence="1 2" key="1">
    <citation type="submission" date="2024-07" db="EMBL/GenBank/DDBJ databases">
        <title>Section-level genome sequencing and comparative genomics of Aspergillus sections Usti and Cavernicolus.</title>
        <authorList>
            <consortium name="Lawrence Berkeley National Laboratory"/>
            <person name="Nybo J.L."/>
            <person name="Vesth T.C."/>
            <person name="Theobald S."/>
            <person name="Frisvad J.C."/>
            <person name="Larsen T.O."/>
            <person name="Kjaerboelling I."/>
            <person name="Rothschild-Mancinelli K."/>
            <person name="Lyhne E.K."/>
            <person name="Kogle M.E."/>
            <person name="Barry K."/>
            <person name="Clum A."/>
            <person name="Na H."/>
            <person name="Ledsgaard L."/>
            <person name="Lin J."/>
            <person name="Lipzen A."/>
            <person name="Kuo A."/>
            <person name="Riley R."/>
            <person name="Mondo S."/>
            <person name="Labutti K."/>
            <person name="Haridas S."/>
            <person name="Pangalinan J."/>
            <person name="Salamov A.A."/>
            <person name="Simmons B.A."/>
            <person name="Magnuson J.K."/>
            <person name="Chen J."/>
            <person name="Drula E."/>
            <person name="Henrissat B."/>
            <person name="Wiebenga A."/>
            <person name="Lubbers R.J."/>
            <person name="Gomes A.C."/>
            <person name="Makela M.R."/>
            <person name="Stajich J."/>
            <person name="Grigoriev I.V."/>
            <person name="Mortensen U.H."/>
            <person name="De Vries R.P."/>
            <person name="Baker S.E."/>
            <person name="Andersen M.R."/>
        </authorList>
    </citation>
    <scope>NUCLEOTIDE SEQUENCE [LARGE SCALE GENOMIC DNA]</scope>
    <source>
        <strain evidence="1 2">CBS 209.92</strain>
    </source>
</reference>
<evidence type="ECO:0000313" key="1">
    <source>
        <dbReference type="EMBL" id="KAL2782924.1"/>
    </source>
</evidence>
<organism evidence="1 2">
    <name type="scientific">Aspergillus keveii</name>
    <dbReference type="NCBI Taxonomy" id="714993"/>
    <lineage>
        <taxon>Eukaryota</taxon>
        <taxon>Fungi</taxon>
        <taxon>Dikarya</taxon>
        <taxon>Ascomycota</taxon>
        <taxon>Pezizomycotina</taxon>
        <taxon>Eurotiomycetes</taxon>
        <taxon>Eurotiomycetidae</taxon>
        <taxon>Eurotiales</taxon>
        <taxon>Aspergillaceae</taxon>
        <taxon>Aspergillus</taxon>
        <taxon>Aspergillus subgen. Nidulantes</taxon>
    </lineage>
</organism>
<sequence length="180" mass="19991">MLPSQKEPRLPVSLGGPHVLYDGSFILEFLQPAPELNASVLMRATYRGGHDLISLGNNHPQAPPLHTHFPQSDRDAHGATAISPWTPHRFWPVAPTHPFWSTPEGQQYESSLPNGRNSDTTRVAMTPRVFATLFSLQTVSELSMVMVPTAWWLGPLRWRVPWAAPSCSSTKLISYSVINS</sequence>
<protein>
    <submittedName>
        <fullName evidence="1">Uncharacterized protein</fullName>
    </submittedName>
</protein>